<accession>A0A2K1PZB5</accession>
<proteinExistence type="predicted"/>
<dbReference type="SUPFAM" id="SSF56059">
    <property type="entry name" value="Glutathione synthetase ATP-binding domain-like"/>
    <property type="match status" value="1"/>
</dbReference>
<dbReference type="RefSeq" id="WP_103075759.1">
    <property type="nucleotide sequence ID" value="NZ_NPZB01000002.1"/>
</dbReference>
<dbReference type="GO" id="GO:0005524">
    <property type="term" value="F:ATP binding"/>
    <property type="evidence" value="ECO:0007669"/>
    <property type="project" value="UniProtKB-UniRule"/>
</dbReference>
<feature type="domain" description="ATP-grasp" evidence="2">
    <location>
        <begin position="120"/>
        <end position="315"/>
    </location>
</feature>
<evidence type="ECO:0000259" key="2">
    <source>
        <dbReference type="PROSITE" id="PS50975"/>
    </source>
</evidence>
<organism evidence="3 4">
    <name type="scientific">Solilutibacter silvestris</name>
    <dbReference type="NCBI Taxonomy" id="1645665"/>
    <lineage>
        <taxon>Bacteria</taxon>
        <taxon>Pseudomonadati</taxon>
        <taxon>Pseudomonadota</taxon>
        <taxon>Gammaproteobacteria</taxon>
        <taxon>Lysobacterales</taxon>
        <taxon>Lysobacteraceae</taxon>
        <taxon>Solilutibacter</taxon>
    </lineage>
</organism>
<dbReference type="PROSITE" id="PS50975">
    <property type="entry name" value="ATP_GRASP"/>
    <property type="match status" value="1"/>
</dbReference>
<protein>
    <submittedName>
        <fullName evidence="3">ATP-grasp domain-containing protein</fullName>
    </submittedName>
</protein>
<dbReference type="InterPro" id="IPR011761">
    <property type="entry name" value="ATP-grasp"/>
</dbReference>
<comment type="caution">
    <text evidence="3">The sequence shown here is derived from an EMBL/GenBank/DDBJ whole genome shotgun (WGS) entry which is preliminary data.</text>
</comment>
<keyword evidence="4" id="KW-1185">Reference proteome</keyword>
<dbReference type="Proteomes" id="UP000236220">
    <property type="component" value="Unassembled WGS sequence"/>
</dbReference>
<sequence>MDERIPALVMGAGFTGLGALRAIHDAGIPAWTACPPGDLAAHSRWFRPFFGTPAWDGSTTGVEQALARADIGPAVLIPCADDIADWVARNAVGGRVMDRYLASTSSATTMRILQDKARFADWLEGKDIAFPRTFTVHDDSDFDHLPFAQLDRVFIKPIDSQSFSRITGRKGVWVENARACRETWSQLQAQGHGMIVQEYVPGPVGNHVFVDGFRDRAGRYPGLFARRRTRIHPPDFGNSTFCRSIALEEIEPAVMACMRLLDQLDYRGIFSAEFKQDARDGEYRLLEVNTRAWWYVEFAARCGVNVCEMAWRDAQELPVAAVRRYRIGKGCVNWIEDANALKHARASITTALLDWPGAYEHVYRWNDPRPAIHRVSVQLRRSLARSVHLVPATTQVAVSTSNFPPMDPPP</sequence>
<dbReference type="Gene3D" id="3.30.470.20">
    <property type="entry name" value="ATP-grasp fold, B domain"/>
    <property type="match status" value="1"/>
</dbReference>
<gene>
    <name evidence="3" type="ORF">Lysil_2314</name>
</gene>
<evidence type="ECO:0000313" key="3">
    <source>
        <dbReference type="EMBL" id="PNS08138.1"/>
    </source>
</evidence>
<keyword evidence="1" id="KW-0547">Nucleotide-binding</keyword>
<dbReference type="GO" id="GO:0046872">
    <property type="term" value="F:metal ion binding"/>
    <property type="evidence" value="ECO:0007669"/>
    <property type="project" value="InterPro"/>
</dbReference>
<keyword evidence="1" id="KW-0067">ATP-binding</keyword>
<evidence type="ECO:0000256" key="1">
    <source>
        <dbReference type="PROSITE-ProRule" id="PRU00409"/>
    </source>
</evidence>
<name>A0A2K1PZB5_9GAMM</name>
<dbReference type="EMBL" id="NPZB01000002">
    <property type="protein sequence ID" value="PNS08138.1"/>
    <property type="molecule type" value="Genomic_DNA"/>
</dbReference>
<reference evidence="3 4" key="1">
    <citation type="submission" date="2017-08" db="EMBL/GenBank/DDBJ databases">
        <title>Lysobacter sylvestris genome.</title>
        <authorList>
            <person name="Zhang D.-C."/>
            <person name="Albuquerque L."/>
            <person name="Franca L."/>
            <person name="Froufe H.J.C."/>
            <person name="Barroso C."/>
            <person name="Egas C."/>
            <person name="Da Costa M."/>
            <person name="Margesin R."/>
        </authorList>
    </citation>
    <scope>NUCLEOTIDE SEQUENCE [LARGE SCALE GENOMIC DNA]</scope>
    <source>
        <strain evidence="3 4">AM20-91</strain>
    </source>
</reference>
<evidence type="ECO:0000313" key="4">
    <source>
        <dbReference type="Proteomes" id="UP000236220"/>
    </source>
</evidence>
<dbReference type="AlphaFoldDB" id="A0A2K1PZB5"/>
<dbReference type="OrthoDB" id="5372487at2"/>